<dbReference type="Proteomes" id="UP000512286">
    <property type="component" value="Chromosome"/>
</dbReference>
<accession>A0A7D7A120</accession>
<proteinExistence type="predicted"/>
<organism evidence="1 2">
    <name type="scientific">Clostridium intestinale</name>
    <dbReference type="NCBI Taxonomy" id="36845"/>
    <lineage>
        <taxon>Bacteria</taxon>
        <taxon>Bacillati</taxon>
        <taxon>Bacillota</taxon>
        <taxon>Clostridia</taxon>
        <taxon>Eubacteriales</taxon>
        <taxon>Clostridiaceae</taxon>
        <taxon>Clostridium</taxon>
    </lineage>
</organism>
<dbReference type="EMBL" id="CP059378">
    <property type="protein sequence ID" value="QLY80375.1"/>
    <property type="molecule type" value="Genomic_DNA"/>
</dbReference>
<protein>
    <submittedName>
        <fullName evidence="1">Uncharacterized protein</fullName>
    </submittedName>
</protein>
<evidence type="ECO:0000313" key="2">
    <source>
        <dbReference type="Proteomes" id="UP000512286"/>
    </source>
</evidence>
<gene>
    <name evidence="1" type="ORF">HZF06_01980</name>
</gene>
<sequence length="149" mass="16923">MFITKKSEVKHSGELIYIYNENSFDFKPSKNTDITLMIGYISVGIDSETMLALQIWGFSPSTSWIEKKLELPTYFTGELYLKEEIEAGVSKRLIESSTVKTKYDKESGWICIGDESMLKNEIAVEFATNTIAVLSANTLKSLWVKPIFK</sequence>
<name>A0A7D7A120_9CLOT</name>
<reference evidence="1 2" key="1">
    <citation type="submission" date="2020-07" db="EMBL/GenBank/DDBJ databases">
        <title>Electron transfer.</title>
        <authorList>
            <person name="Huang L."/>
            <person name="Liu X."/>
            <person name="Zhou S."/>
        </authorList>
    </citation>
    <scope>NUCLEOTIDE SEQUENCE [LARGE SCALE GENOMIC DNA]</scope>
    <source>
        <strain evidence="1 2">Lx1</strain>
    </source>
</reference>
<dbReference type="AlphaFoldDB" id="A0A7D7A120"/>
<evidence type="ECO:0000313" key="1">
    <source>
        <dbReference type="EMBL" id="QLY80375.1"/>
    </source>
</evidence>
<dbReference type="KEGG" id="cint:HZF06_01980"/>
<dbReference type="RefSeq" id="WP_181602227.1">
    <property type="nucleotide sequence ID" value="NZ_CP059378.1"/>
</dbReference>